<accession>A0ABT6F6P2</accession>
<reference evidence="1 2" key="1">
    <citation type="submission" date="2023-03" db="EMBL/GenBank/DDBJ databases">
        <title>Paludisphaera mucosa sp. nov. a novel planctomycete from northern fen.</title>
        <authorList>
            <person name="Ivanova A."/>
        </authorList>
    </citation>
    <scope>NUCLEOTIDE SEQUENCE [LARGE SCALE GENOMIC DNA]</scope>
    <source>
        <strain evidence="1 2">Pla2</strain>
    </source>
</reference>
<dbReference type="EMBL" id="JARRAG010000001">
    <property type="protein sequence ID" value="MDG3003088.1"/>
    <property type="molecule type" value="Genomic_DNA"/>
</dbReference>
<gene>
    <name evidence="1" type="ORF">PZE19_04855</name>
</gene>
<name>A0ABT6F6P2_9BACT</name>
<proteinExistence type="predicted"/>
<comment type="caution">
    <text evidence="1">The sequence shown here is derived from an EMBL/GenBank/DDBJ whole genome shotgun (WGS) entry which is preliminary data.</text>
</comment>
<evidence type="ECO:0000313" key="2">
    <source>
        <dbReference type="Proteomes" id="UP001216907"/>
    </source>
</evidence>
<evidence type="ECO:0000313" key="1">
    <source>
        <dbReference type="EMBL" id="MDG3003088.1"/>
    </source>
</evidence>
<protein>
    <submittedName>
        <fullName evidence="1">Uncharacterized protein</fullName>
    </submittedName>
</protein>
<organism evidence="1 2">
    <name type="scientific">Paludisphaera mucosa</name>
    <dbReference type="NCBI Taxonomy" id="3030827"/>
    <lineage>
        <taxon>Bacteria</taxon>
        <taxon>Pseudomonadati</taxon>
        <taxon>Planctomycetota</taxon>
        <taxon>Planctomycetia</taxon>
        <taxon>Isosphaerales</taxon>
        <taxon>Isosphaeraceae</taxon>
        <taxon>Paludisphaera</taxon>
    </lineage>
</organism>
<keyword evidence="2" id="KW-1185">Reference proteome</keyword>
<sequence>MSPSSLRELATFWTGRLAHYNAHRNDEHLNALYEETLRYVGLHLENDLSRSDYWTRVPLHRRLGVLLYLVDQGVVEMSTRHGRHQFIALPQAEEWVAQHSALRPFAKATLELVTALRHHAARVARSRKA</sequence>
<dbReference type="RefSeq" id="WP_277859445.1">
    <property type="nucleotide sequence ID" value="NZ_JARRAG010000001.1"/>
</dbReference>
<dbReference type="Proteomes" id="UP001216907">
    <property type="component" value="Unassembled WGS sequence"/>
</dbReference>